<evidence type="ECO:0000313" key="1">
    <source>
        <dbReference type="EMBL" id="GFO34842.1"/>
    </source>
</evidence>
<keyword evidence="2" id="KW-1185">Reference proteome</keyword>
<evidence type="ECO:0000313" key="2">
    <source>
        <dbReference type="Proteomes" id="UP000735302"/>
    </source>
</evidence>
<dbReference type="Proteomes" id="UP000735302">
    <property type="component" value="Unassembled WGS sequence"/>
</dbReference>
<gene>
    <name evidence="1" type="ORF">PoB_006134700</name>
</gene>
<comment type="caution">
    <text evidence="1">The sequence shown here is derived from an EMBL/GenBank/DDBJ whole genome shotgun (WGS) entry which is preliminary data.</text>
</comment>
<sequence length="124" mass="13980">MDVSGQAKQRHVTWFCQQTVTRFPHWSNQTEAYIVSDVTSSHTSTPDRCLRLRRKASRGLPLSKYGQAGFRLVSCISENATLKTHENVLPRNEKYSYDGVVECSVPVACLTAVQVSADLIHRKQ</sequence>
<organism evidence="1 2">
    <name type="scientific">Plakobranchus ocellatus</name>
    <dbReference type="NCBI Taxonomy" id="259542"/>
    <lineage>
        <taxon>Eukaryota</taxon>
        <taxon>Metazoa</taxon>
        <taxon>Spiralia</taxon>
        <taxon>Lophotrochozoa</taxon>
        <taxon>Mollusca</taxon>
        <taxon>Gastropoda</taxon>
        <taxon>Heterobranchia</taxon>
        <taxon>Euthyneura</taxon>
        <taxon>Panpulmonata</taxon>
        <taxon>Sacoglossa</taxon>
        <taxon>Placobranchoidea</taxon>
        <taxon>Plakobranchidae</taxon>
        <taxon>Plakobranchus</taxon>
    </lineage>
</organism>
<proteinExistence type="predicted"/>
<name>A0AAV4CSG9_9GAST</name>
<accession>A0AAV4CSG9</accession>
<dbReference type="EMBL" id="BLXT01006948">
    <property type="protein sequence ID" value="GFO34842.1"/>
    <property type="molecule type" value="Genomic_DNA"/>
</dbReference>
<reference evidence="1 2" key="1">
    <citation type="journal article" date="2021" name="Elife">
        <title>Chloroplast acquisition without the gene transfer in kleptoplastic sea slugs, Plakobranchus ocellatus.</title>
        <authorList>
            <person name="Maeda T."/>
            <person name="Takahashi S."/>
            <person name="Yoshida T."/>
            <person name="Shimamura S."/>
            <person name="Takaki Y."/>
            <person name="Nagai Y."/>
            <person name="Toyoda A."/>
            <person name="Suzuki Y."/>
            <person name="Arimoto A."/>
            <person name="Ishii H."/>
            <person name="Satoh N."/>
            <person name="Nishiyama T."/>
            <person name="Hasebe M."/>
            <person name="Maruyama T."/>
            <person name="Minagawa J."/>
            <person name="Obokata J."/>
            <person name="Shigenobu S."/>
        </authorList>
    </citation>
    <scope>NUCLEOTIDE SEQUENCE [LARGE SCALE GENOMIC DNA]</scope>
</reference>
<protein>
    <submittedName>
        <fullName evidence="1">Uncharacterized protein</fullName>
    </submittedName>
</protein>
<dbReference type="AlphaFoldDB" id="A0AAV4CSG9"/>